<dbReference type="AlphaFoldDB" id="A0A5B8XDC5"/>
<dbReference type="Proteomes" id="UP000321934">
    <property type="component" value="Chromosome"/>
</dbReference>
<evidence type="ECO:0000313" key="2">
    <source>
        <dbReference type="Proteomes" id="UP000321934"/>
    </source>
</evidence>
<organism evidence="1 2">
    <name type="scientific">Candidatus Deianiraea vastatrix</name>
    <dbReference type="NCBI Taxonomy" id="2163644"/>
    <lineage>
        <taxon>Bacteria</taxon>
        <taxon>Pseudomonadati</taxon>
        <taxon>Pseudomonadota</taxon>
        <taxon>Alphaproteobacteria</taxon>
        <taxon>Rickettsiales</taxon>
        <taxon>Candidatus Deianiraeaceae</taxon>
        <taxon>Candidatus Deianiraea</taxon>
    </lineage>
</organism>
<dbReference type="EMBL" id="CP029077">
    <property type="protein sequence ID" value="QED23273.1"/>
    <property type="molecule type" value="Genomic_DNA"/>
</dbReference>
<protein>
    <submittedName>
        <fullName evidence="1">Uncharacterized protein</fullName>
    </submittedName>
</protein>
<dbReference type="RefSeq" id="WP_146820554.1">
    <property type="nucleotide sequence ID" value="NZ_CP029077.1"/>
</dbReference>
<proteinExistence type="predicted"/>
<name>A0A5B8XDC5_9RICK</name>
<keyword evidence="2" id="KW-1185">Reference proteome</keyword>
<reference evidence="1 2" key="1">
    <citation type="journal article" date="2019" name="ISME J.">
        <title>Deianiraea, an extracellular bacterium associated with the ciliate Paramecium, suggests an alternative scenario for the evolution of Rickettsiales.</title>
        <authorList>
            <person name="Castelli M."/>
            <person name="Sabaneyeva E."/>
            <person name="Lanzoni O."/>
            <person name="Lebedeva N."/>
            <person name="Floriano A.M."/>
            <person name="Gaiarsa S."/>
            <person name="Benken K."/>
            <person name="Modeo L."/>
            <person name="Bandi C."/>
            <person name="Potekhin A."/>
            <person name="Sassera D."/>
            <person name="Petroni G."/>
        </authorList>
    </citation>
    <scope>NUCLEOTIDE SEQUENCE [LARGE SCALE GENOMIC DNA]</scope>
    <source>
        <strain evidence="1">CyL4-1</strain>
    </source>
</reference>
<sequence length="103" mass="12017">MQKNKLFSLLAIAFVALYFVYCAIEYVKQNDANYNKNSDMINILCSSNEKKCFEIARKIAKQEKDIHITFSEEEVGSREYYQIGENGQIYCIGSEEFCKKEIM</sequence>
<evidence type="ECO:0000313" key="1">
    <source>
        <dbReference type="EMBL" id="QED23273.1"/>
    </source>
</evidence>
<accession>A0A5B8XDC5</accession>
<gene>
    <name evidence="1" type="ORF">Deia_00473</name>
</gene>